<sequence>KVVIRNSKKLKRQNISSGDYCCTECGQTYSDLDIMSLFNFERDCILCGICNGVVESIEDKEKRHNAREEIARFNTKIRNPFVSLFEKCNKYLLTPDMIRPEFKDPNAANDSADNVKSNNANPNKVDEISVNLNSNATWGDTYNTAEKEAKENPAWISSNVANNFISNINQSENNSDKNSSAQADNITLTMAPGRVPGAITTVNSSMPVADIMSVLLANEYCVENSIKFYENLRKDLHYKPLQSNLFKVLVNGASYDIWNVTEEMFERMTKEEMIQFKSLGRRLHDYCYDSMYICS</sequence>
<dbReference type="SUPFAM" id="SSF57783">
    <property type="entry name" value="Zinc beta-ribbon"/>
    <property type="match status" value="1"/>
</dbReference>
<dbReference type="Gene3D" id="3.30.40.10">
    <property type="entry name" value="Zinc/RING finger domain, C3HC4 (zinc finger)"/>
    <property type="match status" value="1"/>
</dbReference>
<protein>
    <submittedName>
        <fullName evidence="2">General transcription factor IIE 1</fullName>
    </submittedName>
</protein>
<dbReference type="GO" id="GO:0005673">
    <property type="term" value="C:transcription factor TFIIE complex"/>
    <property type="evidence" value="ECO:0007669"/>
    <property type="project" value="TreeGrafter"/>
</dbReference>
<dbReference type="PANTHER" id="PTHR13097:SF7">
    <property type="entry name" value="GENERAL TRANSCRIPTION FACTOR IIE SUBUNIT 1"/>
    <property type="match status" value="1"/>
</dbReference>
<evidence type="ECO:0000313" key="2">
    <source>
        <dbReference type="EMBL" id="AKG62104.1"/>
    </source>
</evidence>
<dbReference type="InterPro" id="IPR039997">
    <property type="entry name" value="TFE"/>
</dbReference>
<proteinExistence type="evidence at transcript level"/>
<dbReference type="GO" id="GO:0006367">
    <property type="term" value="P:transcription initiation at RNA polymerase II promoter"/>
    <property type="evidence" value="ECO:0007669"/>
    <property type="project" value="TreeGrafter"/>
</dbReference>
<name>A0A0F7CYH0_SCHMD</name>
<evidence type="ECO:0000256" key="1">
    <source>
        <dbReference type="SAM" id="MobiDB-lite"/>
    </source>
</evidence>
<feature type="non-terminal residue" evidence="2">
    <location>
        <position position="1"/>
    </location>
</feature>
<dbReference type="PANTHER" id="PTHR13097">
    <property type="entry name" value="TRANSCRIPTION INITIATION FACTOR IIE, ALPHA SUBUNIT"/>
    <property type="match status" value="1"/>
</dbReference>
<dbReference type="InterPro" id="IPR013083">
    <property type="entry name" value="Znf_RING/FYVE/PHD"/>
</dbReference>
<reference evidence="2" key="1">
    <citation type="journal article" date="2015" name="BMC Genomics">
        <title>Digital gene expression approach over multiple RNA-Seq data sets to detect neoblast transcriptional changes in Schmidtea mediterranea.</title>
        <authorList>
            <person name="Rodriguez-Esteban G."/>
            <person name="Gonzalez-Sastre A."/>
            <person name="Rojo-Laguna J.I."/>
            <person name="Salo E."/>
            <person name="Abril J.F."/>
        </authorList>
    </citation>
    <scope>NUCLEOTIDE SEQUENCE</scope>
    <source>
        <strain evidence="2">BCN10</strain>
    </source>
</reference>
<dbReference type="OrthoDB" id="361102at2759"/>
<dbReference type="EMBL" id="KM981926">
    <property type="protein sequence ID" value="AKG62104.1"/>
    <property type="molecule type" value="mRNA"/>
</dbReference>
<organism evidence="2">
    <name type="scientific">Schmidtea mediterranea</name>
    <name type="common">Freshwater planarian flatworm</name>
    <dbReference type="NCBI Taxonomy" id="79327"/>
    <lineage>
        <taxon>Eukaryota</taxon>
        <taxon>Metazoa</taxon>
        <taxon>Spiralia</taxon>
        <taxon>Lophotrochozoa</taxon>
        <taxon>Platyhelminthes</taxon>
        <taxon>Rhabditophora</taxon>
        <taxon>Seriata</taxon>
        <taxon>Tricladida</taxon>
        <taxon>Continenticola</taxon>
        <taxon>Geoplanoidea</taxon>
        <taxon>Dugesiidae</taxon>
        <taxon>Schmidtea</taxon>
    </lineage>
</organism>
<accession>A0A0F7CYH0</accession>
<feature type="compositionally biased region" description="Polar residues" evidence="1">
    <location>
        <begin position="108"/>
        <end position="122"/>
    </location>
</feature>
<feature type="region of interest" description="Disordered" evidence="1">
    <location>
        <begin position="104"/>
        <end position="124"/>
    </location>
</feature>
<dbReference type="AlphaFoldDB" id="A0A0F7CYH0"/>